<dbReference type="Gene3D" id="1.20.1440.60">
    <property type="entry name" value="23S rRNA-intervening sequence"/>
    <property type="match status" value="1"/>
</dbReference>
<dbReference type="CDD" id="cd16376">
    <property type="entry name" value="Avd_like"/>
    <property type="match status" value="1"/>
</dbReference>
<feature type="domain" description="bAvd-like" evidence="1">
    <location>
        <begin position="7"/>
        <end position="97"/>
    </location>
</feature>
<dbReference type="Proteomes" id="UP000182753">
    <property type="component" value="Unassembled WGS sequence"/>
</dbReference>
<evidence type="ECO:0000313" key="2">
    <source>
        <dbReference type="EMBL" id="OIN90151.1"/>
    </source>
</evidence>
<dbReference type="EMBL" id="MNUJ01000008">
    <property type="protein sequence ID" value="OIN90151.1"/>
    <property type="molecule type" value="Genomic_DNA"/>
</dbReference>
<evidence type="ECO:0000313" key="3">
    <source>
        <dbReference type="Proteomes" id="UP000182753"/>
    </source>
</evidence>
<sequence length="98" mass="11675">MNSDIPIIQKVYDFYREFYLLIPQMPKQDRHTSGEKIQNLCLEFIQSLIYASRTEKKNKFAYLEKAAMQLDLLKLLLRLSEDTKSIPTKRYLDLSEKL</sequence>
<dbReference type="InterPro" id="IPR055360">
    <property type="entry name" value="bAvd"/>
</dbReference>
<gene>
    <name evidence="2" type="ORF">AUJ40_00410</name>
</gene>
<evidence type="ECO:0000259" key="1">
    <source>
        <dbReference type="Pfam" id="PF22296"/>
    </source>
</evidence>
<dbReference type="AlphaFoldDB" id="A0A1J4RTC5"/>
<comment type="caution">
    <text evidence="2">The sequence shown here is derived from an EMBL/GenBank/DDBJ whole genome shotgun (WGS) entry which is preliminary data.</text>
</comment>
<dbReference type="InterPro" id="IPR036583">
    <property type="entry name" value="23S_rRNA_IVS_sf"/>
</dbReference>
<accession>A0A1J4RTC5</accession>
<reference evidence="2 3" key="1">
    <citation type="journal article" date="2016" name="Environ. Microbiol.">
        <title>Genomic resolution of a cold subsurface aquifer community provides metabolic insights for novel microbes adapted to high CO concentrations.</title>
        <authorList>
            <person name="Probst A.J."/>
            <person name="Castelle C.J."/>
            <person name="Singh A."/>
            <person name="Brown C.T."/>
            <person name="Anantharaman K."/>
            <person name="Sharon I."/>
            <person name="Hug L.A."/>
            <person name="Burstein D."/>
            <person name="Emerson J.B."/>
            <person name="Thomas B.C."/>
            <person name="Banfield J.F."/>
        </authorList>
    </citation>
    <scope>NUCLEOTIDE SEQUENCE [LARGE SCALE GENOMIC DNA]</scope>
    <source>
        <strain evidence="2">CG1_02_42_45</strain>
    </source>
</reference>
<dbReference type="Pfam" id="PF22296">
    <property type="entry name" value="bAvd"/>
    <property type="match status" value="1"/>
</dbReference>
<protein>
    <recommendedName>
        <fullName evidence="1">bAvd-like domain-containing protein</fullName>
    </recommendedName>
</protein>
<proteinExistence type="predicted"/>
<organism evidence="2 3">
    <name type="scientific">Candidatus Berkelbacteria bacterium CG1_02_42_45</name>
    <dbReference type="NCBI Taxonomy" id="1805036"/>
    <lineage>
        <taxon>Bacteria</taxon>
        <taxon>Candidatus Berkelbacteria</taxon>
    </lineage>
</organism>
<name>A0A1J4RTC5_9BACT</name>